<protein>
    <submittedName>
        <fullName evidence="3">Uncharacterized protein</fullName>
    </submittedName>
</protein>
<evidence type="ECO:0000313" key="2">
    <source>
        <dbReference type="EMBL" id="WMV15240.1"/>
    </source>
</evidence>
<proteinExistence type="predicted"/>
<accession>A0AAF0THL9</accession>
<evidence type="ECO:0000313" key="4">
    <source>
        <dbReference type="Proteomes" id="UP001234989"/>
    </source>
</evidence>
<evidence type="ECO:0000313" key="3">
    <source>
        <dbReference type="EMBL" id="WMV16283.1"/>
    </source>
</evidence>
<keyword evidence="1" id="KW-1133">Transmembrane helix</keyword>
<keyword evidence="4" id="KW-1185">Reference proteome</keyword>
<feature type="non-terminal residue" evidence="3">
    <location>
        <position position="76"/>
    </location>
</feature>
<sequence>MEFQLEMNLVEGVGVSSSLPRSFGCCAVWRQSSVMSFHMVIMYLLNIFFGCSSLFSFNRQHISMGTKPKLKLFTIL</sequence>
<name>A0AAF0THL9_SOLVR</name>
<feature type="transmembrane region" description="Helical" evidence="1">
    <location>
        <begin position="37"/>
        <end position="57"/>
    </location>
</feature>
<organism evidence="3 4">
    <name type="scientific">Solanum verrucosum</name>
    <dbReference type="NCBI Taxonomy" id="315347"/>
    <lineage>
        <taxon>Eukaryota</taxon>
        <taxon>Viridiplantae</taxon>
        <taxon>Streptophyta</taxon>
        <taxon>Embryophyta</taxon>
        <taxon>Tracheophyta</taxon>
        <taxon>Spermatophyta</taxon>
        <taxon>Magnoliopsida</taxon>
        <taxon>eudicotyledons</taxon>
        <taxon>Gunneridae</taxon>
        <taxon>Pentapetalae</taxon>
        <taxon>asterids</taxon>
        <taxon>lamiids</taxon>
        <taxon>Solanales</taxon>
        <taxon>Solanaceae</taxon>
        <taxon>Solanoideae</taxon>
        <taxon>Solaneae</taxon>
        <taxon>Solanum</taxon>
    </lineage>
</organism>
<dbReference type="EMBL" id="CP133613">
    <property type="protein sequence ID" value="WMV16283.1"/>
    <property type="molecule type" value="Genomic_DNA"/>
</dbReference>
<evidence type="ECO:0000256" key="1">
    <source>
        <dbReference type="SAM" id="Phobius"/>
    </source>
</evidence>
<reference evidence="3" key="1">
    <citation type="submission" date="2023-08" db="EMBL/GenBank/DDBJ databases">
        <title>A de novo genome assembly of Solanum verrucosum Schlechtendal, a Mexican diploid species geographically isolated from the other diploid A-genome species in potato relatives.</title>
        <authorList>
            <person name="Hosaka K."/>
        </authorList>
    </citation>
    <scope>NUCLEOTIDE SEQUENCE</scope>
    <source>
        <tissue evidence="3">Young leaves</tissue>
    </source>
</reference>
<keyword evidence="1" id="KW-0812">Transmembrane</keyword>
<dbReference type="Proteomes" id="UP001234989">
    <property type="component" value="Chromosome 2"/>
</dbReference>
<dbReference type="EMBL" id="CP133613">
    <property type="protein sequence ID" value="WMV15240.1"/>
    <property type="molecule type" value="Genomic_DNA"/>
</dbReference>
<keyword evidence="1" id="KW-0472">Membrane</keyword>
<dbReference type="AlphaFoldDB" id="A0AAF0THL9"/>
<gene>
    <name evidence="2" type="ORF">MTR67_008625</name>
    <name evidence="3" type="ORF">MTR67_009668</name>
</gene>